<dbReference type="InterPro" id="IPR042070">
    <property type="entry name" value="PucR_C-HTH_sf"/>
</dbReference>
<evidence type="ECO:0000256" key="1">
    <source>
        <dbReference type="ARBA" id="ARBA00006754"/>
    </source>
</evidence>
<dbReference type="EMBL" id="JABAFG010000019">
    <property type="protein sequence ID" value="NME29046.1"/>
    <property type="molecule type" value="Genomic_DNA"/>
</dbReference>
<evidence type="ECO:0008006" key="7">
    <source>
        <dbReference type="Google" id="ProtNLM"/>
    </source>
</evidence>
<name>A0A848C0D2_9FIRM</name>
<gene>
    <name evidence="5" type="ORF">HF872_10505</name>
</gene>
<protein>
    <recommendedName>
        <fullName evidence="7">Sugar diacid recognition</fullName>
    </recommendedName>
</protein>
<feature type="domain" description="Putative sugar diacid recognition" evidence="2">
    <location>
        <begin position="5"/>
        <end position="135"/>
    </location>
</feature>
<comment type="similarity">
    <text evidence="1">Belongs to the CdaR family.</text>
</comment>
<sequence>MKVRITDELAQQIVDSAKVVVGWDVNFIDCHGQIMASTDDKRIGTYHKAGHAAARTGQVQTVQDDRPTDGVSKGVNYPIIMDGLVLGVVGITGEPAVVGQYGFLLTKICEVFLKEYRLSQEVFSEEEHRSRQVMALIYHDEDMVQQLAEDQPALAGSQYVAVVFRWHEGTRRAGDFRQKMAEDCQSLGITLYTYIYPSTVVVLIPSKVYPDWDRKLPRWKEWFYPGIFAGIGTEESFHRIHESYRFAKMALQSAEDRQIFCVHADEMKLAFLLQSLDGPIRRRYQKDICQHLTERDIHLLQVYYQQNLSIQETARILCIHKNTLQYRLKRIGEATGLNPRVFHDAVTLYIATLPWL</sequence>
<dbReference type="RefSeq" id="WP_170087934.1">
    <property type="nucleotide sequence ID" value="NZ_JABAFG010000019.1"/>
</dbReference>
<accession>A0A848C0D2</accession>
<dbReference type="Pfam" id="PF13556">
    <property type="entry name" value="HTH_30"/>
    <property type="match status" value="1"/>
</dbReference>
<evidence type="ECO:0000259" key="3">
    <source>
        <dbReference type="Pfam" id="PF13556"/>
    </source>
</evidence>
<dbReference type="PANTHER" id="PTHR33744:SF16">
    <property type="entry name" value="CARBOHYDRATE DIACID REGULATOR"/>
    <property type="match status" value="1"/>
</dbReference>
<dbReference type="InterPro" id="IPR041522">
    <property type="entry name" value="CdaR_GGDEF"/>
</dbReference>
<feature type="domain" description="PucR C-terminal helix-turn-helix" evidence="3">
    <location>
        <begin position="298"/>
        <end position="352"/>
    </location>
</feature>
<organism evidence="5 6">
    <name type="scientific">Megasphaera hexanoica</name>
    <dbReference type="NCBI Taxonomy" id="1675036"/>
    <lineage>
        <taxon>Bacteria</taxon>
        <taxon>Bacillati</taxon>
        <taxon>Bacillota</taxon>
        <taxon>Negativicutes</taxon>
        <taxon>Veillonellales</taxon>
        <taxon>Veillonellaceae</taxon>
        <taxon>Megasphaera</taxon>
    </lineage>
</organism>
<dbReference type="AlphaFoldDB" id="A0A848C0D2"/>
<dbReference type="InterPro" id="IPR051448">
    <property type="entry name" value="CdaR-like_regulators"/>
</dbReference>
<dbReference type="Proteomes" id="UP000591071">
    <property type="component" value="Unassembled WGS sequence"/>
</dbReference>
<evidence type="ECO:0000259" key="4">
    <source>
        <dbReference type="Pfam" id="PF17853"/>
    </source>
</evidence>
<evidence type="ECO:0000259" key="2">
    <source>
        <dbReference type="Pfam" id="PF05651"/>
    </source>
</evidence>
<dbReference type="InterPro" id="IPR008599">
    <property type="entry name" value="Diacid_rec"/>
</dbReference>
<dbReference type="Pfam" id="PF17853">
    <property type="entry name" value="GGDEF_2"/>
    <property type="match status" value="1"/>
</dbReference>
<evidence type="ECO:0000313" key="5">
    <source>
        <dbReference type="EMBL" id="NME29046.1"/>
    </source>
</evidence>
<dbReference type="Pfam" id="PF05651">
    <property type="entry name" value="Diacid_rec"/>
    <property type="match status" value="1"/>
</dbReference>
<dbReference type="PANTHER" id="PTHR33744">
    <property type="entry name" value="CARBOHYDRATE DIACID REGULATOR"/>
    <property type="match status" value="1"/>
</dbReference>
<dbReference type="Gene3D" id="1.10.10.2840">
    <property type="entry name" value="PucR C-terminal helix-turn-helix domain"/>
    <property type="match status" value="1"/>
</dbReference>
<reference evidence="5 6" key="1">
    <citation type="submission" date="2020-04" db="EMBL/GenBank/DDBJ databases">
        <authorList>
            <person name="Hitch T.C.A."/>
            <person name="Wylensek D."/>
            <person name="Clavel T."/>
        </authorList>
    </citation>
    <scope>NUCLEOTIDE SEQUENCE [LARGE SCALE GENOMIC DNA]</scope>
    <source>
        <strain evidence="5 6">Oil-RF-744-FAT-WT-6-1</strain>
    </source>
</reference>
<evidence type="ECO:0000313" key="6">
    <source>
        <dbReference type="Proteomes" id="UP000591071"/>
    </source>
</evidence>
<comment type="caution">
    <text evidence="5">The sequence shown here is derived from an EMBL/GenBank/DDBJ whole genome shotgun (WGS) entry which is preliminary data.</text>
</comment>
<feature type="domain" description="CdaR GGDEF-like" evidence="4">
    <location>
        <begin position="158"/>
        <end position="252"/>
    </location>
</feature>
<proteinExistence type="inferred from homology"/>
<dbReference type="InterPro" id="IPR025736">
    <property type="entry name" value="PucR_C-HTH_dom"/>
</dbReference>